<feature type="active site" evidence="9">
    <location>
        <position position="20"/>
    </location>
</feature>
<reference evidence="12" key="1">
    <citation type="submission" date="2021-02" db="EMBL/GenBank/DDBJ databases">
        <title>Natrosporangium hydrolyticum gen. nov., sp. nov, a haloalkaliphilic actinobacterium from a soda solonchak soil.</title>
        <authorList>
            <person name="Sorokin D.Y."/>
            <person name="Khijniak T.V."/>
            <person name="Zakharycheva A.P."/>
            <person name="Boueva O.V."/>
            <person name="Ariskina E.V."/>
            <person name="Hahnke R.L."/>
            <person name="Bunk B."/>
            <person name="Sproer C."/>
            <person name="Schumann P."/>
            <person name="Evtushenko L.I."/>
            <person name="Kublanov I.V."/>
        </authorList>
    </citation>
    <scope>NUCLEOTIDE SEQUENCE</scope>
    <source>
        <strain evidence="12">DSM 106523</strain>
    </source>
</reference>
<feature type="binding site" evidence="9">
    <location>
        <begin position="150"/>
        <end position="152"/>
    </location>
    <ligand>
        <name>ATP</name>
        <dbReference type="ChEBI" id="CHEBI:30616"/>
        <note>ligand shared between dimeric partners</note>
    </ligand>
</feature>
<dbReference type="GO" id="GO:0005524">
    <property type="term" value="F:ATP binding"/>
    <property type="evidence" value="ECO:0007669"/>
    <property type="project" value="UniProtKB-UniRule"/>
</dbReference>
<evidence type="ECO:0000313" key="13">
    <source>
        <dbReference type="Proteomes" id="UP000662857"/>
    </source>
</evidence>
<keyword evidence="2 9" id="KW-0808">Transferase</keyword>
<dbReference type="HAMAP" id="MF_00625">
    <property type="entry name" value="SelD"/>
    <property type="match status" value="1"/>
</dbReference>
<evidence type="ECO:0000256" key="5">
    <source>
        <dbReference type="ARBA" id="ARBA00022777"/>
    </source>
</evidence>
<dbReference type="Gene3D" id="3.90.650.10">
    <property type="entry name" value="PurM-like C-terminal domain"/>
    <property type="match status" value="1"/>
</dbReference>
<keyword evidence="5 9" id="KW-0418">Kinase</keyword>
<comment type="subunit">
    <text evidence="9">Homodimer.</text>
</comment>
<evidence type="ECO:0000313" key="12">
    <source>
        <dbReference type="EMBL" id="QSB16301.1"/>
    </source>
</evidence>
<name>A0A895YFD9_9ACTN</name>
<evidence type="ECO:0000256" key="4">
    <source>
        <dbReference type="ARBA" id="ARBA00022741"/>
    </source>
</evidence>
<dbReference type="Pfam" id="PF00586">
    <property type="entry name" value="AIRS"/>
    <property type="match status" value="1"/>
</dbReference>
<keyword evidence="8 9" id="KW-0711">Selenium</keyword>
<sequence>MGAMTDSGWRLTEFSPGAGCACKLPLGKLEELLAAAGGGLAPASGRLAAGGELLVGAREGDDAAVVRLDADRALVFTTDFFTPIVDDPYDWGRIAAANALSDVYAMGGAPLLALNLTAWPSATLPMELLAEVLRGAAEVVSDAGAAVVGGHTIDDPGPKYGLAVVGLAEPGRLFAIDQLAAGDTLVLTKPLGTGVITTACKRGAASSDQLAGAVATMATLNAAASEAGRAAGVRAATDVTGFGLLGHLHRMLRASGLAAAVTAEQVPLLPGARELADGGHISGGTRANIDYLQSSVTLPAQLPAALRYLLHDAQTSGGLLLGAPGGGDALLRELAGRGVPAAAIGQVRAGEPGQIVVEPG</sequence>
<dbReference type="NCBIfam" id="NF002098">
    <property type="entry name" value="PRK00943.1"/>
    <property type="match status" value="1"/>
</dbReference>
<evidence type="ECO:0000259" key="11">
    <source>
        <dbReference type="Pfam" id="PF02769"/>
    </source>
</evidence>
<dbReference type="InterPro" id="IPR004536">
    <property type="entry name" value="SPS/SelD"/>
</dbReference>
<dbReference type="GO" id="GO:0005737">
    <property type="term" value="C:cytoplasm"/>
    <property type="evidence" value="ECO:0007669"/>
    <property type="project" value="TreeGrafter"/>
</dbReference>
<feature type="binding site" description="in other chain" evidence="9">
    <location>
        <position position="102"/>
    </location>
    <ligand>
        <name>ATP</name>
        <dbReference type="ChEBI" id="CHEBI:30616"/>
        <note>ligand shared between dimeric partners</note>
    </ligand>
</feature>
<dbReference type="AlphaFoldDB" id="A0A895YFD9"/>
<keyword evidence="6 9" id="KW-0067">ATP-binding</keyword>
<keyword evidence="13" id="KW-1185">Reference proteome</keyword>
<dbReference type="InterPro" id="IPR036676">
    <property type="entry name" value="PurM-like_C_sf"/>
</dbReference>
<comment type="cofactor">
    <cofactor evidence="9">
        <name>Mg(2+)</name>
        <dbReference type="ChEBI" id="CHEBI:18420"/>
    </cofactor>
    <text evidence="9">Binds 1 Mg(2+) ion per monomer.</text>
</comment>
<evidence type="ECO:0000256" key="8">
    <source>
        <dbReference type="ARBA" id="ARBA00023266"/>
    </source>
</evidence>
<dbReference type="KEGG" id="nhy:JQS43_08420"/>
<evidence type="ECO:0000256" key="1">
    <source>
        <dbReference type="ARBA" id="ARBA00008026"/>
    </source>
</evidence>
<feature type="binding site" evidence="9">
    <location>
        <position position="102"/>
    </location>
    <ligand>
        <name>Mg(2+)</name>
        <dbReference type="ChEBI" id="CHEBI:18420"/>
    </ligand>
</feature>
<feature type="site" description="Important for catalytic activity" evidence="9">
    <location>
        <position position="23"/>
    </location>
</feature>
<accession>A0A895YFD9</accession>
<feature type="binding site" evidence="9">
    <location>
        <position position="62"/>
    </location>
    <ligand>
        <name>Mg(2+)</name>
        <dbReference type="ChEBI" id="CHEBI:18420"/>
    </ligand>
</feature>
<feature type="binding site" description="in other chain" evidence="9">
    <location>
        <begin position="59"/>
        <end position="61"/>
    </location>
    <ligand>
        <name>ATP</name>
        <dbReference type="ChEBI" id="CHEBI:30616"/>
        <note>ligand shared between dimeric partners</note>
    </ligand>
</feature>
<comment type="similarity">
    <text evidence="1 9">Belongs to the selenophosphate synthase 1 family. Class I subfamily.</text>
</comment>
<dbReference type="FunFam" id="3.30.1330.10:FF:000003">
    <property type="entry name" value="Selenide, water dikinase"/>
    <property type="match status" value="1"/>
</dbReference>
<dbReference type="CDD" id="cd02195">
    <property type="entry name" value="SelD"/>
    <property type="match status" value="1"/>
</dbReference>
<dbReference type="GO" id="GO:0000287">
    <property type="term" value="F:magnesium ion binding"/>
    <property type="evidence" value="ECO:0007669"/>
    <property type="project" value="UniProtKB-UniRule"/>
</dbReference>
<evidence type="ECO:0000256" key="7">
    <source>
        <dbReference type="ARBA" id="ARBA00022842"/>
    </source>
</evidence>
<dbReference type="PIRSF" id="PIRSF036407">
    <property type="entry name" value="Selenphspht_syn"/>
    <property type="match status" value="1"/>
</dbReference>
<feature type="binding site" description="in other chain" evidence="9">
    <location>
        <position position="79"/>
    </location>
    <ligand>
        <name>ATP</name>
        <dbReference type="ChEBI" id="CHEBI:30616"/>
        <note>ligand shared between dimeric partners</note>
    </ligand>
</feature>
<dbReference type="SUPFAM" id="SSF55326">
    <property type="entry name" value="PurM N-terminal domain-like"/>
    <property type="match status" value="1"/>
</dbReference>
<dbReference type="InterPro" id="IPR023061">
    <property type="entry name" value="SelD_I"/>
</dbReference>
<dbReference type="EC" id="2.7.9.3" evidence="9"/>
<evidence type="ECO:0000256" key="2">
    <source>
        <dbReference type="ARBA" id="ARBA00022679"/>
    </source>
</evidence>
<dbReference type="GO" id="GO:0016260">
    <property type="term" value="P:selenocysteine biosynthetic process"/>
    <property type="evidence" value="ECO:0007669"/>
    <property type="project" value="InterPro"/>
</dbReference>
<dbReference type="PANTHER" id="PTHR10256">
    <property type="entry name" value="SELENIDE, WATER DIKINASE"/>
    <property type="match status" value="1"/>
</dbReference>
<organism evidence="12 13">
    <name type="scientific">Natronosporangium hydrolyticum</name>
    <dbReference type="NCBI Taxonomy" id="2811111"/>
    <lineage>
        <taxon>Bacteria</taxon>
        <taxon>Bacillati</taxon>
        <taxon>Actinomycetota</taxon>
        <taxon>Actinomycetes</taxon>
        <taxon>Micromonosporales</taxon>
        <taxon>Micromonosporaceae</taxon>
        <taxon>Natronosporangium</taxon>
    </lineage>
</organism>
<dbReference type="Proteomes" id="UP000662857">
    <property type="component" value="Chromosome"/>
</dbReference>
<dbReference type="InterPro" id="IPR010918">
    <property type="entry name" value="PurM-like_C_dom"/>
</dbReference>
<keyword evidence="3 9" id="KW-0479">Metal-binding</keyword>
<dbReference type="NCBIfam" id="TIGR00476">
    <property type="entry name" value="selD"/>
    <property type="match status" value="1"/>
</dbReference>
<dbReference type="PANTHER" id="PTHR10256:SF0">
    <property type="entry name" value="INACTIVE SELENIDE, WATER DIKINASE-LIKE PROTEIN-RELATED"/>
    <property type="match status" value="1"/>
</dbReference>
<dbReference type="SUPFAM" id="SSF56042">
    <property type="entry name" value="PurM C-terminal domain-like"/>
    <property type="match status" value="1"/>
</dbReference>
<dbReference type="Gene3D" id="3.30.1330.10">
    <property type="entry name" value="PurM-like, N-terminal domain"/>
    <property type="match status" value="1"/>
</dbReference>
<evidence type="ECO:0000256" key="3">
    <source>
        <dbReference type="ARBA" id="ARBA00022723"/>
    </source>
</evidence>
<dbReference type="EMBL" id="CP070499">
    <property type="protein sequence ID" value="QSB16301.1"/>
    <property type="molecule type" value="Genomic_DNA"/>
</dbReference>
<feature type="domain" description="PurM-like N-terminal" evidence="10">
    <location>
        <begin position="60"/>
        <end position="167"/>
    </location>
</feature>
<dbReference type="Pfam" id="PF02769">
    <property type="entry name" value="AIRS_C"/>
    <property type="match status" value="1"/>
</dbReference>
<feature type="binding site" description="in other chain" evidence="9">
    <location>
        <position position="23"/>
    </location>
    <ligand>
        <name>ATP</name>
        <dbReference type="ChEBI" id="CHEBI:30616"/>
        <note>ligand shared between dimeric partners</note>
    </ligand>
</feature>
<dbReference type="GO" id="GO:0004756">
    <property type="term" value="F:selenide, water dikinase activity"/>
    <property type="evidence" value="ECO:0007669"/>
    <property type="project" value="UniProtKB-UniRule"/>
</dbReference>
<keyword evidence="4 9" id="KW-0547">Nucleotide-binding</keyword>
<gene>
    <name evidence="9 12" type="primary">selD</name>
    <name evidence="12" type="ORF">JQS43_08420</name>
</gene>
<proteinExistence type="inferred from homology"/>
<dbReference type="InterPro" id="IPR016188">
    <property type="entry name" value="PurM-like_N"/>
</dbReference>
<evidence type="ECO:0000259" key="10">
    <source>
        <dbReference type="Pfam" id="PF00586"/>
    </source>
</evidence>
<evidence type="ECO:0000256" key="9">
    <source>
        <dbReference type="HAMAP-Rule" id="MF_00625"/>
    </source>
</evidence>
<protein>
    <recommendedName>
        <fullName evidence="9">Selenide, water dikinase</fullName>
        <ecNumber evidence="9">2.7.9.3</ecNumber>
    </recommendedName>
    <alternativeName>
        <fullName evidence="9">Selenium donor protein</fullName>
    </alternativeName>
    <alternativeName>
        <fullName evidence="9">Selenophosphate synthase</fullName>
    </alternativeName>
</protein>
<comment type="catalytic activity">
    <reaction evidence="9">
        <text>hydrogenselenide + ATP + H2O = selenophosphate + AMP + phosphate + 2 H(+)</text>
        <dbReference type="Rhea" id="RHEA:18737"/>
        <dbReference type="ChEBI" id="CHEBI:15377"/>
        <dbReference type="ChEBI" id="CHEBI:15378"/>
        <dbReference type="ChEBI" id="CHEBI:16144"/>
        <dbReference type="ChEBI" id="CHEBI:29317"/>
        <dbReference type="ChEBI" id="CHEBI:30616"/>
        <dbReference type="ChEBI" id="CHEBI:43474"/>
        <dbReference type="ChEBI" id="CHEBI:456215"/>
        <dbReference type="EC" id="2.7.9.3"/>
    </reaction>
</comment>
<feature type="binding site" evidence="9">
    <location>
        <position position="238"/>
    </location>
    <ligand>
        <name>Mg(2+)</name>
        <dbReference type="ChEBI" id="CHEBI:18420"/>
    </ligand>
</feature>
<comment type="function">
    <text evidence="9">Synthesizes selenophosphate from selenide and ATP.</text>
</comment>
<evidence type="ECO:0000256" key="6">
    <source>
        <dbReference type="ARBA" id="ARBA00022840"/>
    </source>
</evidence>
<feature type="domain" description="PurM-like C-terminal" evidence="11">
    <location>
        <begin position="181"/>
        <end position="356"/>
    </location>
</feature>
<dbReference type="InterPro" id="IPR036921">
    <property type="entry name" value="PurM-like_N_sf"/>
</dbReference>
<keyword evidence="7 9" id="KW-0460">Magnesium</keyword>